<gene>
    <name evidence="2" type="ORF">L195_g049814</name>
</gene>
<proteinExistence type="predicted"/>
<name>A0A2K3JQN1_TRIPR</name>
<organism evidence="2 3">
    <name type="scientific">Trifolium pratense</name>
    <name type="common">Red clover</name>
    <dbReference type="NCBI Taxonomy" id="57577"/>
    <lineage>
        <taxon>Eukaryota</taxon>
        <taxon>Viridiplantae</taxon>
        <taxon>Streptophyta</taxon>
        <taxon>Embryophyta</taxon>
        <taxon>Tracheophyta</taxon>
        <taxon>Spermatophyta</taxon>
        <taxon>Magnoliopsida</taxon>
        <taxon>eudicotyledons</taxon>
        <taxon>Gunneridae</taxon>
        <taxon>Pentapetalae</taxon>
        <taxon>rosids</taxon>
        <taxon>fabids</taxon>
        <taxon>Fabales</taxon>
        <taxon>Fabaceae</taxon>
        <taxon>Papilionoideae</taxon>
        <taxon>50 kb inversion clade</taxon>
        <taxon>NPAAA clade</taxon>
        <taxon>Hologalegina</taxon>
        <taxon>IRL clade</taxon>
        <taxon>Trifolieae</taxon>
        <taxon>Trifolium</taxon>
    </lineage>
</organism>
<evidence type="ECO:0000313" key="2">
    <source>
        <dbReference type="EMBL" id="PNX56308.1"/>
    </source>
</evidence>
<feature type="non-terminal residue" evidence="2">
    <location>
        <position position="1"/>
    </location>
</feature>
<protein>
    <submittedName>
        <fullName evidence="2">Uncharacterized protein</fullName>
    </submittedName>
</protein>
<dbReference type="EMBL" id="ASHM01074257">
    <property type="protein sequence ID" value="PNX56308.1"/>
    <property type="molecule type" value="Genomic_DNA"/>
</dbReference>
<reference evidence="2 3" key="1">
    <citation type="journal article" date="2014" name="Am. J. Bot.">
        <title>Genome assembly and annotation for red clover (Trifolium pratense; Fabaceae).</title>
        <authorList>
            <person name="Istvanek J."/>
            <person name="Jaros M."/>
            <person name="Krenek A."/>
            <person name="Repkova J."/>
        </authorList>
    </citation>
    <scope>NUCLEOTIDE SEQUENCE [LARGE SCALE GENOMIC DNA]</scope>
    <source>
        <strain evidence="3">cv. Tatra</strain>
        <tissue evidence="2">Young leaves</tissue>
    </source>
</reference>
<dbReference type="Proteomes" id="UP000236291">
    <property type="component" value="Unassembled WGS sequence"/>
</dbReference>
<sequence length="153" mass="17044">ERDAALAKLKEVSSQLSSSQAAFTEYQKQYALQLEVQESLKSAQAKLEEVTKERDASLARVKELEGQIRELELKLEERSKQVVPEVVDEEEKNADPAGVYAAFSRARLVQAIMELNDSMIDAASSQFINVVEQLKILNAGKDLTLEGMDEDKA</sequence>
<accession>A0A2K3JQN1</accession>
<evidence type="ECO:0000256" key="1">
    <source>
        <dbReference type="SAM" id="Coils"/>
    </source>
</evidence>
<reference evidence="2 3" key="2">
    <citation type="journal article" date="2017" name="Front. Plant Sci.">
        <title>Gene Classification and Mining of Molecular Markers Useful in Red Clover (Trifolium pratense) Breeding.</title>
        <authorList>
            <person name="Istvanek J."/>
            <person name="Dluhosova J."/>
            <person name="Dluhos P."/>
            <person name="Patkova L."/>
            <person name="Nedelnik J."/>
            <person name="Repkova J."/>
        </authorList>
    </citation>
    <scope>NUCLEOTIDE SEQUENCE [LARGE SCALE GENOMIC DNA]</scope>
    <source>
        <strain evidence="3">cv. Tatra</strain>
        <tissue evidence="2">Young leaves</tissue>
    </source>
</reference>
<comment type="caution">
    <text evidence="2">The sequence shown here is derived from an EMBL/GenBank/DDBJ whole genome shotgun (WGS) entry which is preliminary data.</text>
</comment>
<keyword evidence="1" id="KW-0175">Coiled coil</keyword>
<feature type="coiled-coil region" evidence="1">
    <location>
        <begin position="33"/>
        <end position="81"/>
    </location>
</feature>
<evidence type="ECO:0000313" key="3">
    <source>
        <dbReference type="Proteomes" id="UP000236291"/>
    </source>
</evidence>
<dbReference type="AlphaFoldDB" id="A0A2K3JQN1"/>